<name>A0A2G9WZG1_9HYPH</name>
<dbReference type="EMBL" id="NQVN01000002">
    <property type="protein sequence ID" value="PIP00096.1"/>
    <property type="molecule type" value="Genomic_DNA"/>
</dbReference>
<dbReference type="GO" id="GO:0009116">
    <property type="term" value="P:nucleoside metabolic process"/>
    <property type="evidence" value="ECO:0007669"/>
    <property type="project" value="InterPro"/>
</dbReference>
<feature type="domain" description="Nucleoside phosphorylase" evidence="1">
    <location>
        <begin position="69"/>
        <end position="258"/>
    </location>
</feature>
<dbReference type="Proteomes" id="UP000231070">
    <property type="component" value="Unassembled WGS sequence"/>
</dbReference>
<proteinExistence type="predicted"/>
<keyword evidence="3" id="KW-1185">Reference proteome</keyword>
<dbReference type="GO" id="GO:0005829">
    <property type="term" value="C:cytosol"/>
    <property type="evidence" value="ECO:0007669"/>
    <property type="project" value="TreeGrafter"/>
</dbReference>
<dbReference type="InterPro" id="IPR000845">
    <property type="entry name" value="Nucleoside_phosphorylase_d"/>
</dbReference>
<evidence type="ECO:0000313" key="2">
    <source>
        <dbReference type="EMBL" id="PIP00096.1"/>
    </source>
</evidence>
<evidence type="ECO:0000259" key="1">
    <source>
        <dbReference type="Pfam" id="PF01048"/>
    </source>
</evidence>
<dbReference type="RefSeq" id="WP_100079432.1">
    <property type="nucleotide sequence ID" value="NZ_NQVN01000002.1"/>
</dbReference>
<dbReference type="InterPro" id="IPR035994">
    <property type="entry name" value="Nucleoside_phosphorylase_sf"/>
</dbReference>
<protein>
    <submittedName>
        <fullName evidence="2">Uridine phosphorylase</fullName>
    </submittedName>
</protein>
<comment type="caution">
    <text evidence="2">The sequence shown here is derived from an EMBL/GenBank/DDBJ whole genome shotgun (WGS) entry which is preliminary data.</text>
</comment>
<organism evidence="2 3">
    <name type="scientific">Pleomorphomonas carboxyditropha</name>
    <dbReference type="NCBI Taxonomy" id="2023338"/>
    <lineage>
        <taxon>Bacteria</taxon>
        <taxon>Pseudomonadati</taxon>
        <taxon>Pseudomonadota</taxon>
        <taxon>Alphaproteobacteria</taxon>
        <taxon>Hyphomicrobiales</taxon>
        <taxon>Pleomorphomonadaceae</taxon>
        <taxon>Pleomorphomonas</taxon>
    </lineage>
</organism>
<dbReference type="Pfam" id="PF01048">
    <property type="entry name" value="PNP_UDP_1"/>
    <property type="match status" value="1"/>
</dbReference>
<dbReference type="GO" id="GO:0003824">
    <property type="term" value="F:catalytic activity"/>
    <property type="evidence" value="ECO:0007669"/>
    <property type="project" value="InterPro"/>
</dbReference>
<gene>
    <name evidence="2" type="ORF">CJ014_04960</name>
</gene>
<accession>A0A2G9WZG1</accession>
<sequence>MSRDEVARRAALSQIHDRYPYWNNVPHRGLMVDGRPAMTRIDPDKVGGFVLVTVRDPLIAYAGDPTSHIGELLEDAEVIGQSGMFTSITGSYRGTRITVVSGGSGSSEAELLLYDFMEFSPAHTYLRVGGSGGIGTDVKPGDIVISSGVVREEGMTRAYVDRAYPAASHYEVVAAMAEAADTLGADYHVGVTLSVDSDFVGVGRPGVGGYLQPWNIEMLATYNRAGVLNGDRESAAVVTLAALFGFRGGSICSVADNVITNAAFSHGAGHARAIEVALEGCVLLDRMDKKRTAAGKRHWLPSMGL</sequence>
<evidence type="ECO:0000313" key="3">
    <source>
        <dbReference type="Proteomes" id="UP000231070"/>
    </source>
</evidence>
<dbReference type="SUPFAM" id="SSF53167">
    <property type="entry name" value="Purine and uridine phosphorylases"/>
    <property type="match status" value="1"/>
</dbReference>
<dbReference type="Gene3D" id="3.40.50.1580">
    <property type="entry name" value="Nucleoside phosphorylase domain"/>
    <property type="match status" value="1"/>
</dbReference>
<dbReference type="PANTHER" id="PTHR43691:SF13">
    <property type="entry name" value="URIDINE PHOSPHORYLASE"/>
    <property type="match status" value="1"/>
</dbReference>
<dbReference type="AlphaFoldDB" id="A0A2G9WZG1"/>
<dbReference type="OrthoDB" id="9782889at2"/>
<dbReference type="PANTHER" id="PTHR43691">
    <property type="entry name" value="URIDINE PHOSPHORYLASE"/>
    <property type="match status" value="1"/>
</dbReference>
<reference evidence="2 3" key="1">
    <citation type="submission" date="2017-08" db="EMBL/GenBank/DDBJ databases">
        <title>Pleomorphomonas carboxidotrophicus sp. nov., a new mesophilic hydrogenogenic carboxidotroph.</title>
        <authorList>
            <person name="Esquivel-Elizondo S."/>
            <person name="Krajmalnik-Brown R."/>
            <person name="Maldonado J."/>
        </authorList>
    </citation>
    <scope>NUCLEOTIDE SEQUENCE [LARGE SCALE GENOMIC DNA]</scope>
    <source>
        <strain evidence="2 3">SVCO-16</strain>
    </source>
</reference>